<dbReference type="SUPFAM" id="SSF90112">
    <property type="entry name" value="Neurotransmitter-gated ion-channel transmembrane pore"/>
    <property type="match status" value="4"/>
</dbReference>
<feature type="domain" description="Neurotransmitter-gated ion-channel ligand-binding" evidence="23">
    <location>
        <begin position="1212"/>
        <end position="1414"/>
    </location>
</feature>
<dbReference type="FunFam" id="1.20.58.390:FF:000011">
    <property type="entry name" value="neuronal acetylcholine receptor subunit alpha-7"/>
    <property type="match status" value="1"/>
</dbReference>
<feature type="region of interest" description="Disordered" evidence="22">
    <location>
        <begin position="966"/>
        <end position="1005"/>
    </location>
</feature>
<feature type="transmembrane region" description="Helical" evidence="21">
    <location>
        <begin position="438"/>
        <end position="462"/>
    </location>
</feature>
<dbReference type="InterPro" id="IPR006202">
    <property type="entry name" value="Neur_chan_lig-bd"/>
</dbReference>
<evidence type="ECO:0000256" key="9">
    <source>
        <dbReference type="ARBA" id="ARBA00023065"/>
    </source>
</evidence>
<dbReference type="PANTHER" id="PTHR18945">
    <property type="entry name" value="NEUROTRANSMITTER GATED ION CHANNEL"/>
    <property type="match status" value="1"/>
</dbReference>
<dbReference type="CDD" id="cd19051">
    <property type="entry name" value="LGIC_TM_cation"/>
    <property type="match status" value="1"/>
</dbReference>
<feature type="domain" description="Neurotransmitter-gated ion-channel ligand-binding" evidence="23">
    <location>
        <begin position="1663"/>
        <end position="1716"/>
    </location>
</feature>
<feature type="transmembrane region" description="Helical" evidence="21">
    <location>
        <begin position="2116"/>
        <end position="2140"/>
    </location>
</feature>
<dbReference type="GO" id="GO:0045211">
    <property type="term" value="C:postsynaptic membrane"/>
    <property type="evidence" value="ECO:0007669"/>
    <property type="project" value="UniProtKB-SubCell"/>
</dbReference>
<keyword evidence="10 21" id="KW-0472">Membrane</keyword>
<evidence type="ECO:0000256" key="3">
    <source>
        <dbReference type="ARBA" id="ARBA00022448"/>
    </source>
</evidence>
<keyword evidence="12 25" id="KW-0675">Receptor</keyword>
<feature type="transmembrane region" description="Helical" evidence="21">
    <location>
        <begin position="788"/>
        <end position="810"/>
    </location>
</feature>
<dbReference type="Pfam" id="PF02932">
    <property type="entry name" value="Neur_chan_memb"/>
    <property type="match status" value="4"/>
</dbReference>
<gene>
    <name evidence="25" type="ORF">EXN66_Car009621</name>
</gene>
<comment type="subcellular location">
    <subcellularLocation>
        <location evidence="17">Postsynaptic cell membrane</location>
        <topology evidence="17">Multi-pass membrane protein</topology>
    </subcellularLocation>
</comment>
<feature type="signal peptide" evidence="21">
    <location>
        <begin position="1"/>
        <end position="21"/>
    </location>
</feature>
<sequence length="2148" mass="243178">MAAPVKAALALLVITVATALCAEVEERLVSHLLSPEHYNKLIRPAVNNSQQVTIYIQVSLAQLINVNEREQIMTTNCWLSQAEQSYPDFLHPSADGTYEVSFYSNAVVSNNGEVAWLPPAIYKSACKIEVRDFPFDQQNCTLKFRSWTYDHTEIDLILLSDFASRDDFKPSGEWDIVSLPGRKNEDPNDIKYLDITYDFIIKRKPLFYTINLIIPCILITSLAILVFYLPSDCGEKMTLCISVLLALTVFLLLISKIVPPTSLAVPLIGKYLMFTMVLVTFSIVTSVCVLNVHHRSPSTHTMPPWVKRFFLYKLPSYLFMRRPGSSNIREKFRKKHQQRSHSDQKLRGADGTTGSSAGMADSSSYFFDNEETTKRYGWKISDFSENTDFRKRMTLKCNIDVEDAVDVVRYIAEKMKSEDDDEGIIEDWKYVAMVIDRLFLWIFALEVFLLCLSCLTRCLLLFNSVSARVIMRGTRQDKGQKRELSRPRYQRRLLSAASVAKRRRIDEFLRGSNMRRPAGARRSARTKAYHFNATNEDRDGNMTVRLISCHFHQQRQRDCLSSKAEDRLFRRLFRRYNQYIRPVENVSDPVTVEFEVSISQLVKVVWNDYKLKWLPAEYDGIEFIRVPSNKIWRPDIVLYNNAVGDFLVEDKTKALLKFDGTITWIPPAIFKSSCPMDITYFPFDYQNCSMKFGSWTYDKAKIDLVLIGSKVNLKDFWESGEWEIIDAPGYKHDIKYNCCEEIYPDITYSFYIRRLPLFYTINLIIPCLLISFLTVLVFYLPSDCGEKVTLCISVLLSLTVFLLVITETIPSTSLVIPLIGEYLLFTMIFVTLSIVITVFVLNVHYRTPMTHTMPEWVRAVFLGVLPRVMLMRRPIDQGCSPPAITEGMGGETGGRNSGGNKKRQNSIGSGSGSVSVGGITGGVAYPPLDGGSGAGGASSASGSMNCVEYGEMNRDMNRDINRRCPYRGKEVPTPVPPPMVPPLPSQPPQTQGPQESEHPKMSRPLTAPSPVSAVVAFSVVSPEIKQAIESVKYIAENMRTRNKAKEVEDDWKYVAMVIDRIFLWVFVTVHVEVRHCTTRQRCLIICLPFPEIFQRLRNFDHILDDNTPESQRGDTDHSALTPALYPLLNCSRGLVFCTVPSTTDGNLGASAISTSSPAEQPIVTGSYRSAQSDQDNIMKLEVLLLLSMSPCLLSLAKIPVSEEFVSLAEMEDALLKNLFQGYQRWVRPIQRANDTVKVRFGLKISQLVDVDEKNQLMTTNVWLCQEWIDHKLRWNPEKYGGITSIRVPSENIWLPDIVLYENADGRFEGSLMTKAIVKFNGAITWTPPASYKSACTMDVTFFPFDRQNCSMKFGSWTYDGNMVDLVLMDTQVDRKDFFDNGEWEILSATGAKGNRKDGLYSYPFITYSFILKRLPLFYTLFLIIPCLGLSFLTVLVFYLPSDEGEKLSLSTSVLVSLTVFLLVIEEIIPSSSKVIPLIGEYLLFIMIFVTLSIIVTVFVINVHHRSSATYHPMSPWVRNLFLQELPRLLCMRGHTDRYHYPELAPESPELKPRSGGRREGQRTNGGAHRQTTSEVKEDEVWAMMLEKAIYSVRYISRHIRKEHFIREVVQDWKFVAQVLDRIFLWAFLIVSVLGTILIFTPALHMFLKIPPPTARSLQGEYQRRLYKELLANYNRLERPVVNDSAAILVELGLTLLQIIDVDEKNQVLITNAWLQLVHTVTSILSSVCGCAMAAAGVDADERFDATFHTNVLVNASGYCQYIPPGILKSTCYIDVRWFPFDVQKCDLKFGSWTHNGWLLDLQMLDVDTSTYISNGEWDLVGVPAKRNELYYECCKEPYPDVTFTVTMRRRTLYYGLNLLIPCVLISGLALLVFLLPADSGEKISLGITVLLSLTVFMLLVAEIMPATSDSVPLIAQYFASTMMIVGMSVVVTVIVLQFHHHDPQGGKMPKWVRVVLLNWCAWFLRMKQPGDDRKRPGYKYRHTSQHHSSTSSIEMGTVPSLTVPLSQTSCTACPTGTSNGSMNLYFSNYHPMESQHCPPSSDSGIVFGGRAHGSLSDEAEPTGGVGSLGMGVSIPPPEIHRILEEVSYIAQRFRDQDEAEAICSEWKFAAAVVDRLCLVAFSLFSIICTFTILMSAPNFIEAVSKDFT</sequence>
<keyword evidence="13" id="KW-0325">Glycoprotein</keyword>
<dbReference type="InterPro" id="IPR006201">
    <property type="entry name" value="Neur_channel"/>
</dbReference>
<evidence type="ECO:0000313" key="26">
    <source>
        <dbReference type="Proteomes" id="UP000503349"/>
    </source>
</evidence>
<dbReference type="FunFam" id="2.70.170.10:FF:000005">
    <property type="entry name" value="Neuronal nicotinic acetylcholine receptor alpha4 subunit"/>
    <property type="match status" value="1"/>
</dbReference>
<feature type="domain" description="Neurotransmitter-gated ion-channel transmembrane" evidence="24">
    <location>
        <begin position="763"/>
        <end position="1070"/>
    </location>
</feature>
<feature type="transmembrane region" description="Helical" evidence="21">
    <location>
        <begin position="1913"/>
        <end position="1936"/>
    </location>
</feature>
<feature type="domain" description="Neurotransmitter-gated ion-channel transmembrane" evidence="24">
    <location>
        <begin position="1422"/>
        <end position="1639"/>
    </location>
</feature>
<evidence type="ECO:0000256" key="16">
    <source>
        <dbReference type="ARBA" id="ARBA00023303"/>
    </source>
</evidence>
<evidence type="ECO:0000256" key="2">
    <source>
        <dbReference type="ARBA" id="ARBA00009237"/>
    </source>
</evidence>
<evidence type="ECO:0000256" key="1">
    <source>
        <dbReference type="ARBA" id="ARBA00003328"/>
    </source>
</evidence>
<evidence type="ECO:0000256" key="8">
    <source>
        <dbReference type="ARBA" id="ARBA00023018"/>
    </source>
</evidence>
<keyword evidence="15" id="KW-1071">Ligand-gated ion channel</keyword>
<keyword evidence="16 21" id="KW-0407">Ion channel</keyword>
<evidence type="ECO:0000256" key="5">
    <source>
        <dbReference type="ARBA" id="ARBA00022692"/>
    </source>
</evidence>
<keyword evidence="9 21" id="KW-0406">Ion transport</keyword>
<organism evidence="25 26">
    <name type="scientific">Channa argus</name>
    <name type="common">Northern snakehead</name>
    <name type="synonym">Ophicephalus argus</name>
    <dbReference type="NCBI Taxonomy" id="215402"/>
    <lineage>
        <taxon>Eukaryota</taxon>
        <taxon>Metazoa</taxon>
        <taxon>Chordata</taxon>
        <taxon>Craniata</taxon>
        <taxon>Vertebrata</taxon>
        <taxon>Euteleostomi</taxon>
        <taxon>Actinopterygii</taxon>
        <taxon>Neopterygii</taxon>
        <taxon>Teleostei</taxon>
        <taxon>Neoteleostei</taxon>
        <taxon>Acanthomorphata</taxon>
        <taxon>Anabantaria</taxon>
        <taxon>Anabantiformes</taxon>
        <taxon>Channoidei</taxon>
        <taxon>Channidae</taxon>
        <taxon>Channa</taxon>
    </lineage>
</organism>
<feature type="compositionally biased region" description="Basic residues" evidence="22">
    <location>
        <begin position="1976"/>
        <end position="1985"/>
    </location>
</feature>
<dbReference type="InterPro" id="IPR038050">
    <property type="entry name" value="Neuro_actylchol_rec"/>
</dbReference>
<evidence type="ECO:0000256" key="15">
    <source>
        <dbReference type="ARBA" id="ARBA00023286"/>
    </source>
</evidence>
<feature type="chain" id="PRO_5026373353" evidence="21">
    <location>
        <begin position="22"/>
        <end position="2148"/>
    </location>
</feature>
<feature type="domain" description="Neurotransmitter-gated ion-channel ligand-binding" evidence="23">
    <location>
        <begin position="90"/>
        <end position="205"/>
    </location>
</feature>
<dbReference type="GO" id="GO:0004888">
    <property type="term" value="F:transmembrane signaling receptor activity"/>
    <property type="evidence" value="ECO:0007669"/>
    <property type="project" value="InterPro"/>
</dbReference>
<dbReference type="FunFam" id="1.20.58.390:FF:000051">
    <property type="entry name" value="Cholinergic receptor, nicotinic, alpha 6"/>
    <property type="match status" value="1"/>
</dbReference>
<evidence type="ECO:0000259" key="24">
    <source>
        <dbReference type="Pfam" id="PF02932"/>
    </source>
</evidence>
<feature type="transmembrane region" description="Helical" evidence="21">
    <location>
        <begin position="1852"/>
        <end position="1877"/>
    </location>
</feature>
<feature type="domain" description="Neurotransmitter-gated ion-channel ligand-binding" evidence="23">
    <location>
        <begin position="565"/>
        <end position="755"/>
    </location>
</feature>
<dbReference type="InterPro" id="IPR002394">
    <property type="entry name" value="Nicotinic_acetylcholine_rcpt"/>
</dbReference>
<dbReference type="FunFam" id="1.20.58.390:FF:000001">
    <property type="entry name" value="Neuronal nicotinic acetylcholine receptor subunit 3"/>
    <property type="match status" value="2"/>
</dbReference>
<evidence type="ECO:0000256" key="12">
    <source>
        <dbReference type="ARBA" id="ARBA00023170"/>
    </source>
</evidence>
<dbReference type="FunFam" id="2.70.170.10:FF:000008">
    <property type="entry name" value="Cholinergic receptor nicotinic alpha 6 subunit"/>
    <property type="match status" value="1"/>
</dbReference>
<keyword evidence="8" id="KW-0770">Synapse</keyword>
<keyword evidence="5 21" id="KW-0812">Transmembrane</keyword>
<feature type="transmembrane region" description="Helical" evidence="21">
    <location>
        <begin position="206"/>
        <end position="227"/>
    </location>
</feature>
<feature type="transmembrane region" description="Helical" evidence="21">
    <location>
        <begin position="757"/>
        <end position="781"/>
    </location>
</feature>
<evidence type="ECO:0000313" key="25">
    <source>
        <dbReference type="EMBL" id="KAF3693945.1"/>
    </source>
</evidence>
<evidence type="ECO:0000256" key="7">
    <source>
        <dbReference type="ARBA" id="ARBA00022989"/>
    </source>
</evidence>
<dbReference type="InterPro" id="IPR018000">
    <property type="entry name" value="Neurotransmitter_ion_chnl_CS"/>
</dbReference>
<dbReference type="SUPFAM" id="SSF63712">
    <property type="entry name" value="Nicotinic receptor ligand binding domain-like"/>
    <property type="match status" value="4"/>
</dbReference>
<keyword evidence="3 21" id="KW-0813">Transport</keyword>
<dbReference type="PROSITE" id="PS00236">
    <property type="entry name" value="NEUROTR_ION_CHANNEL"/>
    <property type="match status" value="4"/>
</dbReference>
<dbReference type="CDD" id="cd19064">
    <property type="entry name" value="LGIC_TM_nAChR"/>
    <property type="match status" value="3"/>
</dbReference>
<reference evidence="26" key="2">
    <citation type="submission" date="2019-02" db="EMBL/GenBank/DDBJ databases">
        <title>Opniocepnalus argus Var Kimnra genome.</title>
        <authorList>
            <person name="Zhou C."/>
            <person name="Xiao S."/>
        </authorList>
    </citation>
    <scope>NUCLEOTIDE SEQUENCE [LARGE SCALE GENOMIC DNA]</scope>
</reference>
<keyword evidence="6 21" id="KW-0732">Signal</keyword>
<dbReference type="FunFam" id="1.20.58.390:FF:000008">
    <property type="entry name" value="Cholinergic receptor nicotinic beta 4 subunit"/>
    <property type="match status" value="1"/>
</dbReference>
<dbReference type="GO" id="GO:0022848">
    <property type="term" value="F:acetylcholine-gated monoatomic cation-selective channel activity"/>
    <property type="evidence" value="ECO:0007669"/>
    <property type="project" value="InterPro"/>
</dbReference>
<feature type="region of interest" description="Disordered" evidence="22">
    <location>
        <begin position="1974"/>
        <end position="1993"/>
    </location>
</feature>
<feature type="region of interest" description="Disordered" evidence="22">
    <location>
        <begin position="880"/>
        <end position="914"/>
    </location>
</feature>
<feature type="compositionally biased region" description="Basic and acidic residues" evidence="22">
    <location>
        <begin position="1548"/>
        <end position="1561"/>
    </location>
</feature>
<feature type="region of interest" description="Disordered" evidence="22">
    <location>
        <begin position="330"/>
        <end position="357"/>
    </location>
</feature>
<reference evidence="25 26" key="1">
    <citation type="submission" date="2019-02" db="EMBL/GenBank/DDBJ databases">
        <title>Opniocepnalus argus genome.</title>
        <authorList>
            <person name="Zhou C."/>
            <person name="Xiao S."/>
        </authorList>
    </citation>
    <scope>NUCLEOTIDE SEQUENCE [LARGE SCALE GENOMIC DNA]</scope>
    <source>
        <strain evidence="25">OARG1902GOOAL</strain>
        <tissue evidence="25">Muscle</tissue>
    </source>
</reference>
<dbReference type="EMBL" id="CM015720">
    <property type="protein sequence ID" value="KAF3693945.1"/>
    <property type="molecule type" value="Genomic_DNA"/>
</dbReference>
<feature type="region of interest" description="Disordered" evidence="22">
    <location>
        <begin position="1540"/>
        <end position="1573"/>
    </location>
</feature>
<evidence type="ECO:0000256" key="17">
    <source>
        <dbReference type="ARBA" id="ARBA00034104"/>
    </source>
</evidence>
<evidence type="ECO:0000259" key="23">
    <source>
        <dbReference type="Pfam" id="PF02931"/>
    </source>
</evidence>
<feature type="compositionally biased region" description="Gly residues" evidence="22">
    <location>
        <begin position="887"/>
        <end position="897"/>
    </location>
</feature>
<evidence type="ECO:0000256" key="22">
    <source>
        <dbReference type="SAM" id="MobiDB-lite"/>
    </source>
</evidence>
<proteinExistence type="inferred from homology"/>
<dbReference type="PRINTS" id="PR00252">
    <property type="entry name" value="NRIONCHANNEL"/>
</dbReference>
<evidence type="ECO:0000256" key="11">
    <source>
        <dbReference type="ARBA" id="ARBA00023157"/>
    </source>
</evidence>
<evidence type="ECO:0000256" key="6">
    <source>
        <dbReference type="ARBA" id="ARBA00022729"/>
    </source>
</evidence>
<dbReference type="FunFam" id="1.20.58.390:FF:000007">
    <property type="entry name" value="Neuronal acetylcholine receptor subunit alpha-7"/>
    <property type="match status" value="1"/>
</dbReference>
<evidence type="ECO:0000256" key="10">
    <source>
        <dbReference type="ARBA" id="ARBA00023136"/>
    </source>
</evidence>
<feature type="transmembrane region" description="Helical" evidence="21">
    <location>
        <begin position="1622"/>
        <end position="1647"/>
    </location>
</feature>
<evidence type="ECO:0000256" key="21">
    <source>
        <dbReference type="RuleBase" id="RU000687"/>
    </source>
</evidence>
<evidence type="ECO:0000256" key="13">
    <source>
        <dbReference type="ARBA" id="ARBA00023180"/>
    </source>
</evidence>
<dbReference type="FunFam" id="2.70.170.10:FF:000060">
    <property type="entry name" value="Nicotinic acetylcholine receptor subunit alpha4"/>
    <property type="match status" value="2"/>
</dbReference>
<feature type="transmembrane region" description="Helical" evidence="21">
    <location>
        <begin position="239"/>
        <end position="259"/>
    </location>
</feature>
<comment type="catalytic activity">
    <reaction evidence="20">
        <text>Ca(2+)(in) = Ca(2+)(out)</text>
        <dbReference type="Rhea" id="RHEA:29671"/>
        <dbReference type="ChEBI" id="CHEBI:29108"/>
    </reaction>
</comment>
<feature type="compositionally biased region" description="Pro residues" evidence="22">
    <location>
        <begin position="973"/>
        <end position="987"/>
    </location>
</feature>
<comment type="function">
    <text evidence="1">After binding acetylcholine, the AChR responds by an extensive change in conformation that affects all subunits and leads to opening of an ion-conducting channel across the plasma membrane.</text>
</comment>
<feature type="transmembrane region" description="Helical" evidence="21">
    <location>
        <begin position="1481"/>
        <end position="1503"/>
    </location>
</feature>
<dbReference type="PRINTS" id="PR00254">
    <property type="entry name" value="NICOTINICR"/>
</dbReference>
<comment type="similarity">
    <text evidence="2">Belongs to the ligand-gated ion channel (TC 1.A.9) family. Acetylcholine receptor (TC 1.A.9.1) subfamily.</text>
</comment>
<evidence type="ECO:0000256" key="4">
    <source>
        <dbReference type="ARBA" id="ARBA00022475"/>
    </source>
</evidence>
<dbReference type="Gene3D" id="1.20.58.390">
    <property type="entry name" value="Neurotransmitter-gated ion-channel transmembrane domain"/>
    <property type="match status" value="8"/>
</dbReference>
<evidence type="ECO:0000256" key="14">
    <source>
        <dbReference type="ARBA" id="ARBA00023257"/>
    </source>
</evidence>
<keyword evidence="11" id="KW-1015">Disulfide bond</keyword>
<feature type="transmembrane region" description="Helical" evidence="21">
    <location>
        <begin position="1416"/>
        <end position="1439"/>
    </location>
</feature>
<keyword evidence="26" id="KW-1185">Reference proteome</keyword>
<accession>A0A6G1PUK0</accession>
<dbReference type="Gene3D" id="2.70.170.10">
    <property type="entry name" value="Neurotransmitter-gated ion-channel ligand-binding domain"/>
    <property type="match status" value="6"/>
</dbReference>
<comment type="catalytic activity">
    <reaction evidence="18">
        <text>K(+)(in) = K(+)(out)</text>
        <dbReference type="Rhea" id="RHEA:29463"/>
        <dbReference type="ChEBI" id="CHEBI:29103"/>
    </reaction>
</comment>
<feature type="transmembrane region" description="Helical" evidence="21">
    <location>
        <begin position="271"/>
        <end position="292"/>
    </location>
</feature>
<feature type="domain" description="Neurotransmitter-gated ion-channel ligand-binding" evidence="23">
    <location>
        <begin position="1739"/>
        <end position="1851"/>
    </location>
</feature>
<keyword evidence="4" id="KW-1003">Cell membrane</keyword>
<keyword evidence="14" id="KW-0628">Postsynaptic cell membrane</keyword>
<feature type="transmembrane region" description="Helical" evidence="21">
    <location>
        <begin position="1883"/>
        <end position="1901"/>
    </location>
</feature>
<dbReference type="Proteomes" id="UP000503349">
    <property type="component" value="Chromosome 9"/>
</dbReference>
<evidence type="ECO:0000256" key="18">
    <source>
        <dbReference type="ARBA" id="ARBA00034430"/>
    </source>
</evidence>
<dbReference type="NCBIfam" id="TIGR00860">
    <property type="entry name" value="LIC"/>
    <property type="match status" value="3"/>
</dbReference>
<feature type="domain" description="Neurotransmitter-gated ion-channel transmembrane" evidence="24">
    <location>
        <begin position="212"/>
        <end position="448"/>
    </location>
</feature>
<feature type="transmembrane region" description="Helical" evidence="21">
    <location>
        <begin position="822"/>
        <end position="843"/>
    </location>
</feature>
<keyword evidence="7 21" id="KW-1133">Transmembrane helix</keyword>
<dbReference type="Pfam" id="PF02931">
    <property type="entry name" value="Neur_chan_LBD"/>
    <property type="match status" value="6"/>
</dbReference>
<dbReference type="InterPro" id="IPR036734">
    <property type="entry name" value="Neur_chan_lig-bd_sf"/>
</dbReference>
<evidence type="ECO:0000256" key="19">
    <source>
        <dbReference type="ARBA" id="ARBA00036239"/>
    </source>
</evidence>
<comment type="catalytic activity">
    <reaction evidence="19">
        <text>Na(+)(in) = Na(+)(out)</text>
        <dbReference type="Rhea" id="RHEA:34963"/>
        <dbReference type="ChEBI" id="CHEBI:29101"/>
    </reaction>
</comment>
<name>A0A6G1PUK0_CHAAH</name>
<dbReference type="InterPro" id="IPR006029">
    <property type="entry name" value="Neurotrans-gated_channel_TM"/>
</dbReference>
<feature type="domain" description="Neurotransmitter-gated ion-channel ligand-binding" evidence="23">
    <location>
        <begin position="25"/>
        <end position="81"/>
    </location>
</feature>
<protein>
    <submittedName>
        <fullName evidence="25">Neuronal acetylcholine receptor subunit non-alpha-3 GFN-alpha-3</fullName>
    </submittedName>
</protein>
<evidence type="ECO:0000256" key="20">
    <source>
        <dbReference type="ARBA" id="ARBA00036634"/>
    </source>
</evidence>
<feature type="domain" description="Neurotransmitter-gated ion-channel transmembrane" evidence="24">
    <location>
        <begin position="1858"/>
        <end position="2132"/>
    </location>
</feature>
<dbReference type="InterPro" id="IPR036719">
    <property type="entry name" value="Neuro-gated_channel_TM_sf"/>
</dbReference>
<feature type="transmembrane region" description="Helical" evidence="21">
    <location>
        <begin position="1451"/>
        <end position="1469"/>
    </location>
</feature>
<comment type="caution">
    <text evidence="21">Lacks conserved residue(s) required for the propagation of feature annotation.</text>
</comment>